<dbReference type="OrthoDB" id="964483at2"/>
<dbReference type="Proteomes" id="UP000321580">
    <property type="component" value="Unassembled WGS sequence"/>
</dbReference>
<dbReference type="Gene3D" id="3.90.1240.10">
    <property type="entry name" value="Metalloproteases ('zincins'), catalytic domain like"/>
    <property type="match status" value="1"/>
</dbReference>
<keyword evidence="2" id="KW-1185">Reference proteome</keyword>
<dbReference type="EMBL" id="VOOR01000037">
    <property type="protein sequence ID" value="TXB62114.1"/>
    <property type="molecule type" value="Genomic_DNA"/>
</dbReference>
<dbReference type="RefSeq" id="WP_147168545.1">
    <property type="nucleotide sequence ID" value="NZ_VOOR01000037.1"/>
</dbReference>
<dbReference type="AlphaFoldDB" id="A0A5C6RJK2"/>
<accession>A0A5C6RJK2</accession>
<protein>
    <recommendedName>
        <fullName evidence="3">RHS repeat-associated core domain-containing protein</fullName>
    </recommendedName>
</protein>
<gene>
    <name evidence="1" type="ORF">FRY97_15875</name>
</gene>
<organism evidence="1 2">
    <name type="scientific">Phaeodactylibacter luteus</name>
    <dbReference type="NCBI Taxonomy" id="1564516"/>
    <lineage>
        <taxon>Bacteria</taxon>
        <taxon>Pseudomonadati</taxon>
        <taxon>Bacteroidota</taxon>
        <taxon>Saprospiria</taxon>
        <taxon>Saprospirales</taxon>
        <taxon>Haliscomenobacteraceae</taxon>
        <taxon>Phaeodactylibacter</taxon>
    </lineage>
</organism>
<comment type="caution">
    <text evidence="1">The sequence shown here is derived from an EMBL/GenBank/DDBJ whole genome shotgun (WGS) entry which is preliminary data.</text>
</comment>
<name>A0A5C6RJK2_9BACT</name>
<evidence type="ECO:0000313" key="2">
    <source>
        <dbReference type="Proteomes" id="UP000321580"/>
    </source>
</evidence>
<feature type="non-terminal residue" evidence="1">
    <location>
        <position position="1"/>
    </location>
</feature>
<proteinExistence type="predicted"/>
<evidence type="ECO:0000313" key="1">
    <source>
        <dbReference type="EMBL" id="TXB62114.1"/>
    </source>
</evidence>
<dbReference type="InterPro" id="IPR028208">
    <property type="entry name" value="Effector_pro_NleD-like"/>
</dbReference>
<evidence type="ECO:0008006" key="3">
    <source>
        <dbReference type="Google" id="ProtNLM"/>
    </source>
</evidence>
<sequence length="222" mass="23944">AYVANNPIAFIDPDGRNIVIPLTGEKLGGDNTREYQQTVFNHLQSLTNDKLGWGKDNSGRDIVIIAERGTANSGKDLGFGTSLIAGLIQSDDKHAFLEAPASSDQGNLTLAFSPNVNLQADGTAGEGASSWIRFNPNDTEGGMNVEGATQRPSNIGLAHELFHAAINMEGINITSQTHIESEPNSNQGNTISRTEFVTRFLENFIRQEQGEPLRVLPPSNNN</sequence>
<reference evidence="1 2" key="1">
    <citation type="submission" date="2019-08" db="EMBL/GenBank/DDBJ databases">
        <title>Genome of Phaeodactylibacter luteus.</title>
        <authorList>
            <person name="Bowman J.P."/>
        </authorList>
    </citation>
    <scope>NUCLEOTIDE SEQUENCE [LARGE SCALE GENOMIC DNA]</scope>
    <source>
        <strain evidence="1 2">KCTC 42180</strain>
    </source>
</reference>
<dbReference type="Pfam" id="PF14891">
    <property type="entry name" value="Peptidase_M91"/>
    <property type="match status" value="1"/>
</dbReference>